<dbReference type="EMBL" id="BLXT01008186">
    <property type="protein sequence ID" value="GFO46488.1"/>
    <property type="molecule type" value="Genomic_DNA"/>
</dbReference>
<comment type="caution">
    <text evidence="2">The sequence shown here is derived from an EMBL/GenBank/DDBJ whole genome shotgun (WGS) entry which is preliminary data.</text>
</comment>
<proteinExistence type="predicted"/>
<protein>
    <submittedName>
        <fullName evidence="2">Carboxylesterase nlhh-like</fullName>
    </submittedName>
</protein>
<evidence type="ECO:0000313" key="3">
    <source>
        <dbReference type="Proteomes" id="UP000735302"/>
    </source>
</evidence>
<accession>A0AAV4DQA3</accession>
<evidence type="ECO:0000256" key="1">
    <source>
        <dbReference type="SAM" id="MobiDB-lite"/>
    </source>
</evidence>
<dbReference type="Proteomes" id="UP000735302">
    <property type="component" value="Unassembled WGS sequence"/>
</dbReference>
<dbReference type="AlphaFoldDB" id="A0AAV4DQA3"/>
<keyword evidence="3" id="KW-1185">Reference proteome</keyword>
<gene>
    <name evidence="2" type="ORF">PoB_007299300</name>
</gene>
<feature type="region of interest" description="Disordered" evidence="1">
    <location>
        <begin position="39"/>
        <end position="66"/>
    </location>
</feature>
<reference evidence="2 3" key="1">
    <citation type="journal article" date="2021" name="Elife">
        <title>Chloroplast acquisition without the gene transfer in kleptoplastic sea slugs, Plakobranchus ocellatus.</title>
        <authorList>
            <person name="Maeda T."/>
            <person name="Takahashi S."/>
            <person name="Yoshida T."/>
            <person name="Shimamura S."/>
            <person name="Takaki Y."/>
            <person name="Nagai Y."/>
            <person name="Toyoda A."/>
            <person name="Suzuki Y."/>
            <person name="Arimoto A."/>
            <person name="Ishii H."/>
            <person name="Satoh N."/>
            <person name="Nishiyama T."/>
            <person name="Hasebe M."/>
            <person name="Maruyama T."/>
            <person name="Minagawa J."/>
            <person name="Obokata J."/>
            <person name="Shigenobu S."/>
        </authorList>
    </citation>
    <scope>NUCLEOTIDE SEQUENCE [LARGE SCALE GENOMIC DNA]</scope>
</reference>
<evidence type="ECO:0000313" key="2">
    <source>
        <dbReference type="EMBL" id="GFO46488.1"/>
    </source>
</evidence>
<feature type="region of interest" description="Disordered" evidence="1">
    <location>
        <begin position="154"/>
        <end position="180"/>
    </location>
</feature>
<name>A0AAV4DQA3_9GAST</name>
<organism evidence="2 3">
    <name type="scientific">Plakobranchus ocellatus</name>
    <dbReference type="NCBI Taxonomy" id="259542"/>
    <lineage>
        <taxon>Eukaryota</taxon>
        <taxon>Metazoa</taxon>
        <taxon>Spiralia</taxon>
        <taxon>Lophotrochozoa</taxon>
        <taxon>Mollusca</taxon>
        <taxon>Gastropoda</taxon>
        <taxon>Heterobranchia</taxon>
        <taxon>Euthyneura</taxon>
        <taxon>Panpulmonata</taxon>
        <taxon>Sacoglossa</taxon>
        <taxon>Placobranchoidea</taxon>
        <taxon>Plakobranchidae</taxon>
        <taxon>Plakobranchus</taxon>
    </lineage>
</organism>
<sequence>MFQSAAASHHNYPHHPITITTIILMANWIKAFRPSVRPGRRWRGSNPRQKGPCRSQGKLASRYATDSPPPLPSFMQPLCVSQSFDDVVYCQNIRHSAKELDRFREDRIEKINNFGNGVSLEEEAVAVGPLVVAAASSQQLASLRYDLSPTSSPYDNVEGAAAAPSAWAKKKKKKAAETQA</sequence>